<dbReference type="GO" id="GO:0016853">
    <property type="term" value="F:isomerase activity"/>
    <property type="evidence" value="ECO:0007669"/>
    <property type="project" value="UniProtKB-KW"/>
</dbReference>
<dbReference type="RefSeq" id="WP_390232363.1">
    <property type="nucleotide sequence ID" value="NZ_JBHSCN010000023.1"/>
</dbReference>
<comment type="caution">
    <text evidence="3">The sequence shown here is derived from an EMBL/GenBank/DDBJ whole genome shotgun (WGS) entry which is preliminary data.</text>
</comment>
<dbReference type="SUPFAM" id="SSF51658">
    <property type="entry name" value="Xylose isomerase-like"/>
    <property type="match status" value="1"/>
</dbReference>
<evidence type="ECO:0000313" key="4">
    <source>
        <dbReference type="Proteomes" id="UP001595900"/>
    </source>
</evidence>
<dbReference type="Pfam" id="PF01261">
    <property type="entry name" value="AP_endonuc_2"/>
    <property type="match status" value="1"/>
</dbReference>
<evidence type="ECO:0000313" key="3">
    <source>
        <dbReference type="EMBL" id="MFC4245291.1"/>
    </source>
</evidence>
<reference evidence="4" key="1">
    <citation type="journal article" date="2019" name="Int. J. Syst. Evol. Microbiol.">
        <title>The Global Catalogue of Microorganisms (GCM) 10K type strain sequencing project: providing services to taxonomists for standard genome sequencing and annotation.</title>
        <authorList>
            <consortium name="The Broad Institute Genomics Platform"/>
            <consortium name="The Broad Institute Genome Sequencing Center for Infectious Disease"/>
            <person name="Wu L."/>
            <person name="Ma J."/>
        </authorList>
    </citation>
    <scope>NUCLEOTIDE SEQUENCE [LARGE SCALE GENOMIC DNA]</scope>
    <source>
        <strain evidence="4">CGMCC 1.10363</strain>
    </source>
</reference>
<keyword evidence="3" id="KW-0413">Isomerase</keyword>
<sequence length="281" mass="28943">MSAPAGAAGFVLSGFGDEIDADPQVQLAVLAALGATAIEVRSAWGVNIVELADERVAELAHLIAGAGFAVSAVASPIGKVDLRAPQADELARLDRALAAAQALGSRFVRVFSFQHDGAEASAVRAEVVERMGTLAERAAAAGLILLLENELGVYGDTPAHVHDVLAGVASPALRFAWDAGNFVRAGARPFDDAYALLRPYLSYLQVKDAVPEQGSVPAGAGHGQLRETVRALVDDGFAGFASLEPHLATAGRFGGFTGPRNFGVAARAFAGIVTECGGQMQ</sequence>
<dbReference type="Proteomes" id="UP001595900">
    <property type="component" value="Unassembled WGS sequence"/>
</dbReference>
<accession>A0ABV8QA92</accession>
<dbReference type="InterPro" id="IPR036237">
    <property type="entry name" value="Xyl_isomerase-like_sf"/>
</dbReference>
<dbReference type="EMBL" id="JBHSCN010000023">
    <property type="protein sequence ID" value="MFC4245291.1"/>
    <property type="molecule type" value="Genomic_DNA"/>
</dbReference>
<feature type="domain" description="Xylose isomerase-like TIM barrel" evidence="2">
    <location>
        <begin position="28"/>
        <end position="246"/>
    </location>
</feature>
<dbReference type="InterPro" id="IPR013022">
    <property type="entry name" value="Xyl_isomerase-like_TIM-brl"/>
</dbReference>
<dbReference type="Gene3D" id="3.20.20.150">
    <property type="entry name" value="Divalent-metal-dependent TIM barrel enzymes"/>
    <property type="match status" value="1"/>
</dbReference>
<evidence type="ECO:0000259" key="2">
    <source>
        <dbReference type="Pfam" id="PF01261"/>
    </source>
</evidence>
<dbReference type="PANTHER" id="PTHR12110">
    <property type="entry name" value="HYDROXYPYRUVATE ISOMERASE"/>
    <property type="match status" value="1"/>
</dbReference>
<gene>
    <name evidence="3" type="ORF">ACFOYW_18120</name>
</gene>
<dbReference type="PANTHER" id="PTHR12110:SF53">
    <property type="entry name" value="BLR5974 PROTEIN"/>
    <property type="match status" value="1"/>
</dbReference>
<name>A0ABV8QA92_9MICO</name>
<proteinExistence type="predicted"/>
<protein>
    <submittedName>
        <fullName evidence="3">Sugar phosphate isomerase/epimerase family protein</fullName>
    </submittedName>
</protein>
<keyword evidence="4" id="KW-1185">Reference proteome</keyword>
<dbReference type="InterPro" id="IPR050312">
    <property type="entry name" value="IolE/XylAMocC-like"/>
</dbReference>
<keyword evidence="1" id="KW-0119">Carbohydrate metabolism</keyword>
<evidence type="ECO:0000256" key="1">
    <source>
        <dbReference type="ARBA" id="ARBA00023277"/>
    </source>
</evidence>
<organism evidence="3 4">
    <name type="scientific">Gryllotalpicola reticulitermitis</name>
    <dbReference type="NCBI Taxonomy" id="1184153"/>
    <lineage>
        <taxon>Bacteria</taxon>
        <taxon>Bacillati</taxon>
        <taxon>Actinomycetota</taxon>
        <taxon>Actinomycetes</taxon>
        <taxon>Micrococcales</taxon>
        <taxon>Microbacteriaceae</taxon>
        <taxon>Gryllotalpicola</taxon>
    </lineage>
</organism>